<sequence length="237" mass="26517">MASILDEYEDSQNTRQSAQQHSRLSTANIGITHSGFVNVRLEEEKPIFNKQRIDFTPPEKINHLAVCSNQLCMSLGKDTLLRIDLAKPDQPNQIELGRKDESKVHKLFLDPTGSHLLISLSTSECLYLNRNTQKVRSLSRWRGHLIESVGWNKLLGSETNTGPILVGTSQGIIFEAEISATEGSLFNTNPDQYFRQVHSLEEDGKPAPVCCLEVERGLENKYFIIATTRKAPVPVCG</sequence>
<organism evidence="1 2">
    <name type="scientific">Larimichthys crocea</name>
    <name type="common">Large yellow croaker</name>
    <name type="synonym">Pseudosciaena crocea</name>
    <dbReference type="NCBI Taxonomy" id="215358"/>
    <lineage>
        <taxon>Eukaryota</taxon>
        <taxon>Metazoa</taxon>
        <taxon>Chordata</taxon>
        <taxon>Craniata</taxon>
        <taxon>Vertebrata</taxon>
        <taxon>Euteleostomi</taxon>
        <taxon>Actinopterygii</taxon>
        <taxon>Neopterygii</taxon>
        <taxon>Teleostei</taxon>
        <taxon>Neoteleostei</taxon>
        <taxon>Acanthomorphata</taxon>
        <taxon>Eupercaria</taxon>
        <taxon>Sciaenidae</taxon>
        <taxon>Larimichthys</taxon>
    </lineage>
</organism>
<gene>
    <name evidence="1" type="ORF">E3U43_017256</name>
</gene>
<proteinExistence type="predicted"/>
<evidence type="ECO:0000313" key="2">
    <source>
        <dbReference type="Proteomes" id="UP000793456"/>
    </source>
</evidence>
<reference evidence="1" key="1">
    <citation type="submission" date="2018-11" db="EMBL/GenBank/DDBJ databases">
        <title>The sequence and de novo assembly of Larimichthys crocea genome using PacBio and Hi-C technologies.</title>
        <authorList>
            <person name="Xu P."/>
            <person name="Chen B."/>
            <person name="Zhou Z."/>
            <person name="Ke Q."/>
            <person name="Wu Y."/>
            <person name="Bai H."/>
            <person name="Pu F."/>
        </authorList>
    </citation>
    <scope>NUCLEOTIDE SEQUENCE</scope>
    <source>
        <tissue evidence="1">Muscle</tissue>
    </source>
</reference>
<name>A0ACD3QYS1_LARCR</name>
<protein>
    <submittedName>
        <fullName evidence="1">Uncharacterized protein</fullName>
    </submittedName>
</protein>
<comment type="caution">
    <text evidence="1">The sequence shown here is derived from an EMBL/GenBank/DDBJ whole genome shotgun (WGS) entry which is preliminary data.</text>
</comment>
<keyword evidence="2" id="KW-1185">Reference proteome</keyword>
<accession>A0ACD3QYS1</accession>
<dbReference type="Proteomes" id="UP000793456">
    <property type="component" value="Chromosome XII"/>
</dbReference>
<evidence type="ECO:0000313" key="1">
    <source>
        <dbReference type="EMBL" id="TMS12298.1"/>
    </source>
</evidence>
<dbReference type="EMBL" id="CM011685">
    <property type="protein sequence ID" value="TMS12298.1"/>
    <property type="molecule type" value="Genomic_DNA"/>
</dbReference>